<evidence type="ECO:0000256" key="1">
    <source>
        <dbReference type="ARBA" id="ARBA00004123"/>
    </source>
</evidence>
<evidence type="ECO:0000256" key="10">
    <source>
        <dbReference type="SAM" id="MobiDB-lite"/>
    </source>
</evidence>
<dbReference type="Pfam" id="PF00035">
    <property type="entry name" value="dsrm"/>
    <property type="match status" value="2"/>
</dbReference>
<feature type="domain" description="A to I editase" evidence="12">
    <location>
        <begin position="418"/>
        <end position="746"/>
    </location>
</feature>
<dbReference type="InterPro" id="IPR002466">
    <property type="entry name" value="A_deamin"/>
</dbReference>
<keyword evidence="2" id="KW-0479">Metal-binding</keyword>
<feature type="compositionally biased region" description="Polar residues" evidence="10">
    <location>
        <begin position="1019"/>
        <end position="1033"/>
    </location>
</feature>
<dbReference type="Pfam" id="PF02137">
    <property type="entry name" value="A_deamin"/>
    <property type="match status" value="1"/>
</dbReference>
<dbReference type="InterPro" id="IPR014720">
    <property type="entry name" value="dsRBD_dom"/>
</dbReference>
<keyword evidence="9" id="KW-0175">Coiled coil</keyword>
<evidence type="ECO:0000256" key="9">
    <source>
        <dbReference type="SAM" id="Coils"/>
    </source>
</evidence>
<dbReference type="CDD" id="cd19898">
    <property type="entry name" value="DSRM_RED1_rpt2"/>
    <property type="match status" value="1"/>
</dbReference>
<dbReference type="GO" id="GO:0008251">
    <property type="term" value="F:tRNA-specific adenosine deaminase activity"/>
    <property type="evidence" value="ECO:0007669"/>
    <property type="project" value="TreeGrafter"/>
</dbReference>
<dbReference type="PROSITE" id="PS50141">
    <property type="entry name" value="A_DEAMIN_EDITASE"/>
    <property type="match status" value="1"/>
</dbReference>
<evidence type="ECO:0000256" key="4">
    <source>
        <dbReference type="ARBA" id="ARBA00022801"/>
    </source>
</evidence>
<keyword evidence="14" id="KW-1185">Reference proteome</keyword>
<dbReference type="InterPro" id="IPR044459">
    <property type="entry name" value="ADAR2_DSRM_2"/>
</dbReference>
<dbReference type="FunFam" id="3.30.160.20:FF:000009">
    <property type="entry name" value="Adenosine deaminase RNA-specific B2 (inactive)"/>
    <property type="match status" value="1"/>
</dbReference>
<keyword evidence="7" id="KW-0539">Nucleus</keyword>
<evidence type="ECO:0000256" key="2">
    <source>
        <dbReference type="ARBA" id="ARBA00022723"/>
    </source>
</evidence>
<feature type="coiled-coil region" evidence="9">
    <location>
        <begin position="778"/>
        <end position="812"/>
    </location>
</feature>
<dbReference type="PANTHER" id="PTHR10910">
    <property type="entry name" value="EUKARYOTE SPECIFIC DSRNA BINDING PROTEIN"/>
    <property type="match status" value="1"/>
</dbReference>
<dbReference type="EMBL" id="CP026243">
    <property type="protein sequence ID" value="AWO95839.1"/>
    <property type="molecule type" value="Genomic_DNA"/>
</dbReference>
<dbReference type="GO" id="GO:0046872">
    <property type="term" value="F:metal ion binding"/>
    <property type="evidence" value="ECO:0007669"/>
    <property type="project" value="UniProtKB-KW"/>
</dbReference>
<evidence type="ECO:0000259" key="11">
    <source>
        <dbReference type="PROSITE" id="PS50137"/>
    </source>
</evidence>
<evidence type="ECO:0000256" key="3">
    <source>
        <dbReference type="ARBA" id="ARBA00022737"/>
    </source>
</evidence>
<sequence length="1283" mass="144516">MALLPDRFHSTAAYYCLIRRRFRRRRKKRSERKGRVGATPPRHQLRLLVEGGGTESMSSCSTDVKENRNSDNLLSKAGFAAEAAQLPNGSAVGRRKRPLEEGNNGHKQSKYRPKKRKKVPGPILPKNALMQLNEVKPGLQYKLLSQTGPVHAPVFVMTVVVNGQLFEGSGPTKKKAKLNAAEKALRSFVQFPNASEAHMVMGRTLSVQTDFTSDQDDFPDMLFNAFETPTPLDYPFYLAPNGNDSLNSLEIEYQFLPSPVPNLIQAPLLPAASAVISPASGKNPVMILNELRPGLKYDCVSESGESHAKNFVMLVTVDTENFQGSGRNKKLAKARAAQAALCALFNMQLDQAPSRRPIPRKGLQLHVPQVLADAVSRLVVDKFSKLTDNFTSPHARRKVLAGVVMTIGSDVKEAQVICVSTGTKCINGEYMSDRGLALNDCHAEIVARRSLVRYLYGQLEHFLSHNEEEHQKSVFTRCDTRRGFRLKEDVQFHLYISTSPCGDARIFSPHEAAAEDQGDRHPNRRARGQLRTKIESGEGTIPVRSSDTVQTWDGVLQGERLLTMSCSDKIARWNVVGFQGSLMSYFTEPIYFSSIILGSLYHADHLSRAMYQRIAEIEDLPQPFSLNRPLLSGISNTEARQPGKAPNFSVNWTVGDQALEVINATTGKDDLGRPSRLCKHGLYSCWLRLHSKLHSTLRIRTVRPGSYYEAKQGAAEYHSAKQTLFRAFYQAGLGAWVKKPVEQDQFALSPRVSADLVLLDKKSAGEIRATLRTMLTDSERRQALIQELAKSNNQLKEEVQEHMSRATQQSQRTTELEGLLDVVKTRVQDLEDRYLGVAVQHHSHTQQLQQERQEAQKLCEALEQKLSKQREEMAQLQRKLHFTVKEEEQQLARQSQTFQHICQRVSRHESAADQQVLDVIGFYETQMTQLLEELRSVKGEFEGVSDQKEITSSNVTPSFKTILKAYREQQEESRTRIEELTREAERLKQDLETRPTLKEVKFYKHKLRLLERSNKHNNTRLPNENNATETSEQTSDDAREASLCAHYHTLLTEISAAVMSPAAPLQLHRHKPSSEFHNLLPTLDVWAQQLHLLKELQQGLTKLTCRLAPWQLSDGGHDCVEAVKVEDMMLLVDTMLESTATDEKVLRSPTRYTLGSMVSHFQKLFDVTSLSGVYPRMNEVYARLGEMTNTMTNVRHILDLDSRVSHAEVVNHVARMVSSSQHTAGFHSLLGDADIDSILVKVKQHEEFFPAFHALVMDILQVLGVSHLDHILPALKSLKQTAQ</sequence>
<keyword evidence="3" id="KW-0677">Repeat</keyword>
<evidence type="ECO:0000256" key="6">
    <source>
        <dbReference type="ARBA" id="ARBA00022884"/>
    </source>
</evidence>
<evidence type="ECO:0000256" key="5">
    <source>
        <dbReference type="ARBA" id="ARBA00022833"/>
    </source>
</evidence>
<proteinExistence type="predicted"/>
<dbReference type="FunFam" id="3.30.160.20:FF:000011">
    <property type="entry name" value="double-stranded RNA-specific editase 1 isoform X1"/>
    <property type="match status" value="1"/>
</dbReference>
<dbReference type="PANTHER" id="PTHR10910:SF58">
    <property type="entry name" value="DOUBLE-STRANDED RNA-SPECIFIC EDITASE 1"/>
    <property type="match status" value="1"/>
</dbReference>
<dbReference type="GO" id="GO:0003726">
    <property type="term" value="F:double-stranded RNA adenosine deaminase activity"/>
    <property type="evidence" value="ECO:0007669"/>
    <property type="project" value="TreeGrafter"/>
</dbReference>
<dbReference type="PROSITE" id="PS50137">
    <property type="entry name" value="DS_RBD"/>
    <property type="match status" value="2"/>
</dbReference>
<dbReference type="Proteomes" id="UP000246464">
    <property type="component" value="Chromosome 1"/>
</dbReference>
<accession>A0A2U9AVW4</accession>
<feature type="compositionally biased region" description="Basic residues" evidence="10">
    <location>
        <begin position="107"/>
        <end position="119"/>
    </location>
</feature>
<dbReference type="SMART" id="SM00552">
    <property type="entry name" value="ADEAMc"/>
    <property type="match status" value="1"/>
</dbReference>
<dbReference type="InterPro" id="IPR044458">
    <property type="entry name" value="ADAR2_DSRM_1"/>
</dbReference>
<keyword evidence="6 8" id="KW-0694">RNA-binding</keyword>
<dbReference type="GO" id="GO:0003725">
    <property type="term" value="F:double-stranded RNA binding"/>
    <property type="evidence" value="ECO:0007669"/>
    <property type="project" value="TreeGrafter"/>
</dbReference>
<feature type="coiled-coil region" evidence="9">
    <location>
        <begin position="845"/>
        <end position="886"/>
    </location>
</feature>
<dbReference type="STRING" id="52904.ENSSMAP00000015387"/>
<dbReference type="GO" id="GO:0005737">
    <property type="term" value="C:cytoplasm"/>
    <property type="evidence" value="ECO:0007669"/>
    <property type="project" value="TreeGrafter"/>
</dbReference>
<dbReference type="GO" id="GO:0006396">
    <property type="term" value="P:RNA processing"/>
    <property type="evidence" value="ECO:0007669"/>
    <property type="project" value="InterPro"/>
</dbReference>
<dbReference type="CDD" id="cd19895">
    <property type="entry name" value="DSRM_RED1_rpt1"/>
    <property type="match status" value="1"/>
</dbReference>
<name>A0A2U9AVW4_SCOMX</name>
<dbReference type="Gene3D" id="3.30.160.20">
    <property type="match status" value="2"/>
</dbReference>
<protein>
    <submittedName>
        <fullName evidence="13">Putative double-stranded RNA-specific editase 1</fullName>
    </submittedName>
</protein>
<dbReference type="SMART" id="SM00358">
    <property type="entry name" value="DSRM"/>
    <property type="match status" value="2"/>
</dbReference>
<feature type="coiled-coil region" evidence="9">
    <location>
        <begin position="963"/>
        <end position="994"/>
    </location>
</feature>
<feature type="domain" description="DRBM" evidence="11">
    <location>
        <begin position="277"/>
        <end position="346"/>
    </location>
</feature>
<evidence type="ECO:0000259" key="12">
    <source>
        <dbReference type="PROSITE" id="PS50141"/>
    </source>
</evidence>
<feature type="region of interest" description="Disordered" evidence="10">
    <location>
        <begin position="1013"/>
        <end position="1038"/>
    </location>
</feature>
<feature type="domain" description="DRBM" evidence="11">
    <location>
        <begin position="124"/>
        <end position="190"/>
    </location>
</feature>
<comment type="subcellular location">
    <subcellularLocation>
        <location evidence="1">Nucleus</location>
    </subcellularLocation>
</comment>
<gene>
    <name evidence="13" type="ORF">SMAX5B_000907</name>
</gene>
<dbReference type="GO" id="GO:0005730">
    <property type="term" value="C:nucleolus"/>
    <property type="evidence" value="ECO:0007669"/>
    <property type="project" value="TreeGrafter"/>
</dbReference>
<evidence type="ECO:0000256" key="7">
    <source>
        <dbReference type="ARBA" id="ARBA00023242"/>
    </source>
</evidence>
<organism evidence="13 14">
    <name type="scientific">Scophthalmus maximus</name>
    <name type="common">Turbot</name>
    <name type="synonym">Psetta maxima</name>
    <dbReference type="NCBI Taxonomy" id="52904"/>
    <lineage>
        <taxon>Eukaryota</taxon>
        <taxon>Metazoa</taxon>
        <taxon>Chordata</taxon>
        <taxon>Craniata</taxon>
        <taxon>Vertebrata</taxon>
        <taxon>Euteleostomi</taxon>
        <taxon>Actinopterygii</taxon>
        <taxon>Neopterygii</taxon>
        <taxon>Teleostei</taxon>
        <taxon>Neoteleostei</taxon>
        <taxon>Acanthomorphata</taxon>
        <taxon>Carangaria</taxon>
        <taxon>Pleuronectiformes</taxon>
        <taxon>Pleuronectoidei</taxon>
        <taxon>Scophthalmidae</taxon>
        <taxon>Scophthalmus</taxon>
    </lineage>
</organism>
<reference evidence="13 14" key="1">
    <citation type="submission" date="2017-12" db="EMBL/GenBank/DDBJ databases">
        <title>Integrating genomic resources of turbot (Scophthalmus maximus) in depth evaluation of genetic and physical mapping variation across individuals.</title>
        <authorList>
            <person name="Martinez P."/>
        </authorList>
    </citation>
    <scope>NUCLEOTIDE SEQUENCE [LARGE SCALE GENOMIC DNA]</scope>
</reference>
<keyword evidence="4" id="KW-0378">Hydrolase</keyword>
<evidence type="ECO:0000313" key="14">
    <source>
        <dbReference type="Proteomes" id="UP000246464"/>
    </source>
</evidence>
<dbReference type="SUPFAM" id="SSF54768">
    <property type="entry name" value="dsRNA-binding domain-like"/>
    <property type="match status" value="2"/>
</dbReference>
<feature type="region of interest" description="Disordered" evidence="10">
    <location>
        <begin position="85"/>
        <end position="122"/>
    </location>
</feature>
<dbReference type="GO" id="GO:0006382">
    <property type="term" value="P:adenosine to inosine editing"/>
    <property type="evidence" value="ECO:0007669"/>
    <property type="project" value="TreeGrafter"/>
</dbReference>
<evidence type="ECO:0000256" key="8">
    <source>
        <dbReference type="PROSITE-ProRule" id="PRU00266"/>
    </source>
</evidence>
<evidence type="ECO:0000313" key="13">
    <source>
        <dbReference type="EMBL" id="AWO95839.1"/>
    </source>
</evidence>
<keyword evidence="5" id="KW-0862">Zinc</keyword>